<dbReference type="GO" id="GO:0031012">
    <property type="term" value="C:extracellular matrix"/>
    <property type="evidence" value="ECO:0007669"/>
    <property type="project" value="TreeGrafter"/>
</dbReference>
<organism evidence="4 5">
    <name type="scientific">Clunio marinus</name>
    <dbReference type="NCBI Taxonomy" id="568069"/>
    <lineage>
        <taxon>Eukaryota</taxon>
        <taxon>Metazoa</taxon>
        <taxon>Ecdysozoa</taxon>
        <taxon>Arthropoda</taxon>
        <taxon>Hexapoda</taxon>
        <taxon>Insecta</taxon>
        <taxon>Pterygota</taxon>
        <taxon>Neoptera</taxon>
        <taxon>Endopterygota</taxon>
        <taxon>Diptera</taxon>
        <taxon>Nematocera</taxon>
        <taxon>Chironomoidea</taxon>
        <taxon>Chironomidae</taxon>
        <taxon>Clunio</taxon>
    </lineage>
</organism>
<evidence type="ECO:0000256" key="2">
    <source>
        <dbReference type="PROSITE-ProRule" id="PRU00497"/>
    </source>
</evidence>
<feature type="chain" id="PRO_5013198783" evidence="3">
    <location>
        <begin position="17"/>
        <end position="142"/>
    </location>
</feature>
<sequence length="142" mass="16451">MKILAIVFAISCTSAAQSIFSHAGLKAKIQHLLHHHHDDNHQNPIISHKFNKHQEPEKPVDEHHYDDYYSYPKYKFEYGVEDPHTGDHKSHWEVRDGDVVRGEYSLDEPDGTIRIVQYTSDKHNGFNAVVKKIGKAYHPHAY</sequence>
<keyword evidence="1 2" id="KW-0193">Cuticle</keyword>
<dbReference type="STRING" id="568069.A0A1J1IZ71"/>
<dbReference type="AlphaFoldDB" id="A0A1J1IZ71"/>
<dbReference type="PANTHER" id="PTHR12236:SF76">
    <property type="entry name" value="ADULT-SPECIFIC CUTICULAR PROTEIN ACP-20-LIKE PROTEIN"/>
    <property type="match status" value="1"/>
</dbReference>
<dbReference type="PROSITE" id="PS51155">
    <property type="entry name" value="CHIT_BIND_RR_2"/>
    <property type="match status" value="1"/>
</dbReference>
<feature type="signal peptide" evidence="3">
    <location>
        <begin position="1"/>
        <end position="16"/>
    </location>
</feature>
<dbReference type="InterPro" id="IPR000618">
    <property type="entry name" value="Insect_cuticle"/>
</dbReference>
<dbReference type="OrthoDB" id="6382835at2759"/>
<evidence type="ECO:0000313" key="4">
    <source>
        <dbReference type="EMBL" id="CRL05509.1"/>
    </source>
</evidence>
<evidence type="ECO:0000256" key="1">
    <source>
        <dbReference type="ARBA" id="ARBA00022460"/>
    </source>
</evidence>
<reference evidence="4 5" key="1">
    <citation type="submission" date="2015-04" db="EMBL/GenBank/DDBJ databases">
        <authorList>
            <person name="Syromyatnikov M.Y."/>
            <person name="Popov V.N."/>
        </authorList>
    </citation>
    <scope>NUCLEOTIDE SEQUENCE [LARGE SCALE GENOMIC DNA]</scope>
</reference>
<dbReference type="InterPro" id="IPR051217">
    <property type="entry name" value="Insect_Cuticle_Struc_Prot"/>
</dbReference>
<dbReference type="GO" id="GO:0005615">
    <property type="term" value="C:extracellular space"/>
    <property type="evidence" value="ECO:0007669"/>
    <property type="project" value="TreeGrafter"/>
</dbReference>
<protein>
    <submittedName>
        <fullName evidence="4">CLUMA_CG018091, isoform A</fullName>
    </submittedName>
</protein>
<dbReference type="Proteomes" id="UP000183832">
    <property type="component" value="Unassembled WGS sequence"/>
</dbReference>
<dbReference type="EMBL" id="CVRI01000064">
    <property type="protein sequence ID" value="CRL05509.1"/>
    <property type="molecule type" value="Genomic_DNA"/>
</dbReference>
<dbReference type="GO" id="GO:0042302">
    <property type="term" value="F:structural constituent of cuticle"/>
    <property type="evidence" value="ECO:0007669"/>
    <property type="project" value="UniProtKB-UniRule"/>
</dbReference>
<proteinExistence type="predicted"/>
<name>A0A1J1IZ71_9DIPT</name>
<accession>A0A1J1IZ71</accession>
<evidence type="ECO:0000256" key="3">
    <source>
        <dbReference type="SAM" id="SignalP"/>
    </source>
</evidence>
<dbReference type="Pfam" id="PF00379">
    <property type="entry name" value="Chitin_bind_4"/>
    <property type="match status" value="1"/>
</dbReference>
<dbReference type="PANTHER" id="PTHR12236">
    <property type="entry name" value="STRUCTURAL CONTITUENT OF CUTICLE"/>
    <property type="match status" value="1"/>
</dbReference>
<evidence type="ECO:0000313" key="5">
    <source>
        <dbReference type="Proteomes" id="UP000183832"/>
    </source>
</evidence>
<gene>
    <name evidence="4" type="primary">putative Cuticle protein 19</name>
    <name evidence="4" type="ORF">CLUMA_CG018091</name>
</gene>
<keyword evidence="5" id="KW-1185">Reference proteome</keyword>
<dbReference type="PRINTS" id="PR00947">
    <property type="entry name" value="CUTICLE"/>
</dbReference>
<keyword evidence="3" id="KW-0732">Signal</keyword>